<dbReference type="Proteomes" id="UP000230821">
    <property type="component" value="Unassembled WGS sequence"/>
</dbReference>
<organism evidence="1 2">
    <name type="scientific">candidate division KSB3 bacterium</name>
    <dbReference type="NCBI Taxonomy" id="2044937"/>
    <lineage>
        <taxon>Bacteria</taxon>
        <taxon>candidate division KSB3</taxon>
    </lineage>
</organism>
<comment type="caution">
    <text evidence="1">The sequence shown here is derived from an EMBL/GenBank/DDBJ whole genome shotgun (WGS) entry which is preliminary data.</text>
</comment>
<name>A0A2G6K8T5_9BACT</name>
<gene>
    <name evidence="1" type="ORF">CSA56_16535</name>
</gene>
<protein>
    <submittedName>
        <fullName evidence="1">Uncharacterized protein</fullName>
    </submittedName>
</protein>
<evidence type="ECO:0000313" key="1">
    <source>
        <dbReference type="EMBL" id="PIE32073.1"/>
    </source>
</evidence>
<accession>A0A2G6K8T5</accession>
<proteinExistence type="predicted"/>
<sequence length="87" mass="9868">MSLLDELQEEVEKRSILKKKRAQIKRLRSQAQEAFNAQFLLNAADNKERMGFLKGRIAAFDECLKVLDGTAKPAEPPKRPTLNLDGE</sequence>
<evidence type="ECO:0000313" key="2">
    <source>
        <dbReference type="Proteomes" id="UP000230821"/>
    </source>
</evidence>
<dbReference type="EMBL" id="PDSK01000118">
    <property type="protein sequence ID" value="PIE32073.1"/>
    <property type="molecule type" value="Genomic_DNA"/>
</dbReference>
<dbReference type="AlphaFoldDB" id="A0A2G6K8T5"/>
<reference evidence="1 2" key="1">
    <citation type="submission" date="2017-10" db="EMBL/GenBank/DDBJ databases">
        <title>Novel microbial diversity and functional potential in the marine mammal oral microbiome.</title>
        <authorList>
            <person name="Dudek N.K."/>
            <person name="Sun C.L."/>
            <person name="Burstein D."/>
            <person name="Kantor R.S."/>
            <person name="Aliaga Goltsman D.S."/>
            <person name="Bik E.M."/>
            <person name="Thomas B.C."/>
            <person name="Banfield J.F."/>
            <person name="Relman D.A."/>
        </authorList>
    </citation>
    <scope>NUCLEOTIDE SEQUENCE [LARGE SCALE GENOMIC DNA]</scope>
    <source>
        <strain evidence="1">DOLJORAL78_47_16</strain>
    </source>
</reference>